<comment type="caution">
    <text evidence="1">The sequence shown here is derived from an EMBL/GenBank/DDBJ whole genome shotgun (WGS) entry which is preliminary data.</text>
</comment>
<dbReference type="RefSeq" id="WP_329774703.1">
    <property type="nucleotide sequence ID" value="NZ_JAYDYW010000005.1"/>
</dbReference>
<reference evidence="2" key="1">
    <citation type="submission" date="2023-07" db="EMBL/GenBank/DDBJ databases">
        <title>Draft genome sequence of Agarivorans aestuarii strain ZMCS4, a CAZymes producing bacteria isolated from the marine brown algae Clodostephus spongiosus.</title>
        <authorList>
            <person name="Lorente B."/>
            <person name="Cabral C."/>
            <person name="Frias J."/>
            <person name="Faria J."/>
            <person name="Toubarro D."/>
        </authorList>
    </citation>
    <scope>NUCLEOTIDE SEQUENCE [LARGE SCALE GENOMIC DNA]</scope>
    <source>
        <strain evidence="2">ZMCS4</strain>
    </source>
</reference>
<organism evidence="1 2">
    <name type="scientific">Agarivorans aestuarii</name>
    <dbReference type="NCBI Taxonomy" id="1563703"/>
    <lineage>
        <taxon>Bacteria</taxon>
        <taxon>Pseudomonadati</taxon>
        <taxon>Pseudomonadota</taxon>
        <taxon>Gammaproteobacteria</taxon>
        <taxon>Alteromonadales</taxon>
        <taxon>Alteromonadaceae</taxon>
        <taxon>Agarivorans</taxon>
    </lineage>
</organism>
<name>A0ABU7G1V6_9ALTE</name>
<keyword evidence="2" id="KW-1185">Reference proteome</keyword>
<accession>A0ABU7G1V6</accession>
<dbReference type="Proteomes" id="UP001310248">
    <property type="component" value="Unassembled WGS sequence"/>
</dbReference>
<gene>
    <name evidence="1" type="ORF">SNR37_002816</name>
</gene>
<dbReference type="EMBL" id="JAYDYW010000005">
    <property type="protein sequence ID" value="MEE1673393.1"/>
    <property type="molecule type" value="Genomic_DNA"/>
</dbReference>
<sequence length="415" mass="47295">MKIQQLSLEKTEKYHKLSAMLGPFPLWFKTSSDCLIACNDASPFLCSALIPAMFMGEDIEIDRQYYVSASLLAKLPEIQTMMHAWNPIFKPIKVTANTQVFKPSASQLGHSAFFSGGVDGTYNLIKHQEQLDNLVLINGFDFSMPQHSWQQLVARCQKTAKLFNKKLICVESNLKEFTGWTGIARFANFGASLASVSLLLNPSSMTISGAVTYDAINPSNSHPLLDPLWSSESCKVLHLGLEADRAAKIALIKHYPEALNNLWVCWEDPSSNCGHCSKCHRTFMALQLNNISHFQFSQEVEFSALSKLSPKSDEDLSFYEYLYQLAIKQHNRQLNRVLRKIIWRYRAKAFVRETDRLLLHSLWSKWRRKTVAQHQLADVSVFPKYSDAIQLKLLRQRLKQHPKFISSANIGSIYD</sequence>
<protein>
    <submittedName>
        <fullName evidence="1">Uncharacterized protein</fullName>
    </submittedName>
</protein>
<evidence type="ECO:0000313" key="1">
    <source>
        <dbReference type="EMBL" id="MEE1673393.1"/>
    </source>
</evidence>
<evidence type="ECO:0000313" key="2">
    <source>
        <dbReference type="Proteomes" id="UP001310248"/>
    </source>
</evidence>
<proteinExistence type="predicted"/>